<sequence>MTTQNSFEIKWKLVKSKIAFTFGLSSSERSVGKISALIGKIHSLTLLTLVLRKGYHQDGKPWNEKEASNFKKRNDFLRLCLLIMILRFIFFIFTEEPSNITMILGNAFYSSTKSRTLNLLELIYISMLVIAREYILYCESKGRLSFLLDMRTLNTSLNSYALKMSPVQFDLFVRRVQFTLFNWSNLFYPFSFILVLGLAIVRLMNVQVYFNLIYLVSSAIWFIPETATVVCLVWGLAAIGTYSFILSYFYLAWLQSQLDRLRILRRSTQSAEMNYLLKSVNFDLQKVFLHFDRMANDLNYLIGYAVFGISFMMVIAISFSNFLKLHSPLLANVILIATFLGVVCMTAILHSSTQIYTKYNQICGYYSSFMARQYGLQIHNGLKILHILEKCSYNGIRIGDLTLLTSTFLCYFILENISAIMLITVNIRSFES</sequence>
<feature type="transmembrane region" description="Helical" evidence="1">
    <location>
        <begin position="301"/>
        <end position="322"/>
    </location>
</feature>
<dbReference type="AlphaFoldDB" id="T1K1T5"/>
<keyword evidence="3" id="KW-1185">Reference proteome</keyword>
<name>T1K1T5_TETUR</name>
<keyword evidence="1" id="KW-1133">Transmembrane helix</keyword>
<feature type="transmembrane region" description="Helical" evidence="1">
    <location>
        <begin position="114"/>
        <end position="135"/>
    </location>
</feature>
<evidence type="ECO:0008006" key="4">
    <source>
        <dbReference type="Google" id="ProtNLM"/>
    </source>
</evidence>
<keyword evidence="1" id="KW-0472">Membrane</keyword>
<dbReference type="Proteomes" id="UP000015104">
    <property type="component" value="Unassembled WGS sequence"/>
</dbReference>
<dbReference type="EnsemblMetazoa" id="tetur04g02560.1">
    <property type="protein sequence ID" value="tetur04g02560.1"/>
    <property type="gene ID" value="tetur04g02560"/>
</dbReference>
<proteinExistence type="predicted"/>
<feature type="transmembrane region" description="Helical" evidence="1">
    <location>
        <begin position="329"/>
        <end position="349"/>
    </location>
</feature>
<evidence type="ECO:0000313" key="3">
    <source>
        <dbReference type="Proteomes" id="UP000015104"/>
    </source>
</evidence>
<accession>T1K1T5</accession>
<reference evidence="3" key="1">
    <citation type="submission" date="2011-08" db="EMBL/GenBank/DDBJ databases">
        <authorList>
            <person name="Rombauts S."/>
        </authorList>
    </citation>
    <scope>NUCLEOTIDE SEQUENCE</scope>
    <source>
        <strain evidence="3">London</strain>
    </source>
</reference>
<feature type="transmembrane region" description="Helical" evidence="1">
    <location>
        <begin position="180"/>
        <end position="200"/>
    </location>
</feature>
<reference evidence="2" key="2">
    <citation type="submission" date="2015-06" db="UniProtKB">
        <authorList>
            <consortium name="EnsemblMetazoa"/>
        </authorList>
    </citation>
    <scope>IDENTIFICATION</scope>
</reference>
<feature type="transmembrane region" description="Helical" evidence="1">
    <location>
        <begin position="206"/>
        <end position="223"/>
    </location>
</feature>
<feature type="transmembrane region" description="Helical" evidence="1">
    <location>
        <begin position="403"/>
        <end position="427"/>
    </location>
</feature>
<organism evidence="2 3">
    <name type="scientific">Tetranychus urticae</name>
    <name type="common">Two-spotted spider mite</name>
    <dbReference type="NCBI Taxonomy" id="32264"/>
    <lineage>
        <taxon>Eukaryota</taxon>
        <taxon>Metazoa</taxon>
        <taxon>Ecdysozoa</taxon>
        <taxon>Arthropoda</taxon>
        <taxon>Chelicerata</taxon>
        <taxon>Arachnida</taxon>
        <taxon>Acari</taxon>
        <taxon>Acariformes</taxon>
        <taxon>Trombidiformes</taxon>
        <taxon>Prostigmata</taxon>
        <taxon>Eleutherengona</taxon>
        <taxon>Raphignathae</taxon>
        <taxon>Tetranychoidea</taxon>
        <taxon>Tetranychidae</taxon>
        <taxon>Tetranychus</taxon>
    </lineage>
</organism>
<keyword evidence="1" id="KW-0812">Transmembrane</keyword>
<feature type="transmembrane region" description="Helical" evidence="1">
    <location>
        <begin position="76"/>
        <end position="94"/>
    </location>
</feature>
<evidence type="ECO:0000313" key="2">
    <source>
        <dbReference type="EnsemblMetazoa" id="tetur04g02560.1"/>
    </source>
</evidence>
<feature type="transmembrane region" description="Helical" evidence="1">
    <location>
        <begin position="230"/>
        <end position="251"/>
    </location>
</feature>
<protein>
    <recommendedName>
        <fullName evidence="4">Gustatory receptor</fullName>
    </recommendedName>
</protein>
<dbReference type="HOGENOM" id="CLU_048807_2_0_1"/>
<dbReference type="EMBL" id="CAEY01001357">
    <property type="status" value="NOT_ANNOTATED_CDS"/>
    <property type="molecule type" value="Genomic_DNA"/>
</dbReference>
<evidence type="ECO:0000256" key="1">
    <source>
        <dbReference type="SAM" id="Phobius"/>
    </source>
</evidence>